<evidence type="ECO:0000313" key="2">
    <source>
        <dbReference type="EMBL" id="ABR48167.1"/>
    </source>
</evidence>
<keyword evidence="1" id="KW-1133">Transmembrane helix</keyword>
<dbReference type="EMBL" id="CP000724">
    <property type="protein sequence ID" value="ABR48167.1"/>
    <property type="molecule type" value="Genomic_DNA"/>
</dbReference>
<keyword evidence="1" id="KW-0812">Transmembrane</keyword>
<keyword evidence="1" id="KW-0472">Membrane</keyword>
<name>A6TPP9_ALKMQ</name>
<dbReference type="STRING" id="293826.Amet_2004"/>
<dbReference type="HOGENOM" id="CLU_658316_0_0_9"/>
<accession>A6TPP9</accession>
<dbReference type="AlphaFoldDB" id="A6TPP9"/>
<sequence>MKDLIGFEIRKSVFRPMVFVILVIILFYNVSMIFYGTFDNEPTYGMPYSTEKVNQLRQEQLEFAGFIDEKWIQNIKETKDAILYNPANHISEVERKEKTEELLARGLSREMIDSNIVFFLKEEVMNSRELQLLEGPEAASNFYRSANEIGQEKANHYREVYGGEKGEALASKAEEMYGYLSDEYKAYYDYSWGWSRLHAMQTVLPFTVGVLLIVILSPMFSQEYARKTDSLILSGKYGKNKVIKAKIITAFLLSILSWVMMQLINIVMIFTLFGAEGARSFLQNWAQNPNPYPFTYMTSYFVITAMSFLGLIFLTSTILFISSRSKGSVTSLVTAGVVVLFPITLSVIFTGEIITKIFMFMPTKVLIGVDHFKNFDAFYIFDKVIMLPWAIAFVSVALSILMVIGAYFSFKRHQVEN</sequence>
<dbReference type="Proteomes" id="UP000001572">
    <property type="component" value="Chromosome"/>
</dbReference>
<feature type="transmembrane region" description="Helical" evidence="1">
    <location>
        <begin position="199"/>
        <end position="220"/>
    </location>
</feature>
<feature type="transmembrane region" description="Helical" evidence="1">
    <location>
        <begin position="386"/>
        <end position="410"/>
    </location>
</feature>
<feature type="transmembrane region" description="Helical" evidence="1">
    <location>
        <begin position="12"/>
        <end position="38"/>
    </location>
</feature>
<protein>
    <recommendedName>
        <fullName evidence="4">ABC-2 type transporter</fullName>
    </recommendedName>
</protein>
<feature type="transmembrane region" description="Helical" evidence="1">
    <location>
        <begin position="247"/>
        <end position="274"/>
    </location>
</feature>
<keyword evidence="3" id="KW-1185">Reference proteome</keyword>
<organism evidence="2 3">
    <name type="scientific">Alkaliphilus metalliredigens (strain QYMF)</name>
    <dbReference type="NCBI Taxonomy" id="293826"/>
    <lineage>
        <taxon>Bacteria</taxon>
        <taxon>Bacillati</taxon>
        <taxon>Bacillota</taxon>
        <taxon>Clostridia</taxon>
        <taxon>Peptostreptococcales</taxon>
        <taxon>Natronincolaceae</taxon>
        <taxon>Alkaliphilus</taxon>
    </lineage>
</organism>
<evidence type="ECO:0000256" key="1">
    <source>
        <dbReference type="SAM" id="Phobius"/>
    </source>
</evidence>
<feature type="transmembrane region" description="Helical" evidence="1">
    <location>
        <begin position="294"/>
        <end position="320"/>
    </location>
</feature>
<dbReference type="eggNOG" id="COG1277">
    <property type="taxonomic scope" value="Bacteria"/>
</dbReference>
<reference evidence="3" key="1">
    <citation type="journal article" date="2016" name="Genome Announc.">
        <title>Complete genome sequence of Alkaliphilus metalliredigens strain QYMF, an alkaliphilic and metal-reducing bacterium isolated from borax-contaminated leachate ponds.</title>
        <authorList>
            <person name="Hwang C."/>
            <person name="Copeland A."/>
            <person name="Lucas S."/>
            <person name="Lapidus A."/>
            <person name="Barry K."/>
            <person name="Detter J.C."/>
            <person name="Glavina Del Rio T."/>
            <person name="Hammon N."/>
            <person name="Israni S."/>
            <person name="Dalin E."/>
            <person name="Tice H."/>
            <person name="Pitluck S."/>
            <person name="Chertkov O."/>
            <person name="Brettin T."/>
            <person name="Bruce D."/>
            <person name="Han C."/>
            <person name="Schmutz J."/>
            <person name="Larimer F."/>
            <person name="Land M.L."/>
            <person name="Hauser L."/>
            <person name="Kyrpides N."/>
            <person name="Mikhailova N."/>
            <person name="Ye Q."/>
            <person name="Zhou J."/>
            <person name="Richardson P."/>
            <person name="Fields M.W."/>
        </authorList>
    </citation>
    <scope>NUCLEOTIDE SEQUENCE [LARGE SCALE GENOMIC DNA]</scope>
    <source>
        <strain evidence="3">QYMF</strain>
    </source>
</reference>
<evidence type="ECO:0008006" key="4">
    <source>
        <dbReference type="Google" id="ProtNLM"/>
    </source>
</evidence>
<feature type="transmembrane region" description="Helical" evidence="1">
    <location>
        <begin position="332"/>
        <end position="354"/>
    </location>
</feature>
<proteinExistence type="predicted"/>
<gene>
    <name evidence="2" type="ordered locus">Amet_2004</name>
</gene>
<evidence type="ECO:0000313" key="3">
    <source>
        <dbReference type="Proteomes" id="UP000001572"/>
    </source>
</evidence>
<dbReference type="OrthoDB" id="1700423at2"/>
<dbReference type="KEGG" id="amt:Amet_2004"/>
<dbReference type="RefSeq" id="WP_012063147.1">
    <property type="nucleotide sequence ID" value="NC_009633.1"/>
</dbReference>